<evidence type="ECO:0000256" key="3">
    <source>
        <dbReference type="ARBA" id="ARBA00023054"/>
    </source>
</evidence>
<keyword evidence="6" id="KW-0472">Membrane</keyword>
<feature type="compositionally biased region" description="Low complexity" evidence="5">
    <location>
        <begin position="233"/>
        <end position="247"/>
    </location>
</feature>
<dbReference type="Proteomes" id="UP001172101">
    <property type="component" value="Unassembled WGS sequence"/>
</dbReference>
<evidence type="ECO:0000313" key="7">
    <source>
        <dbReference type="EMBL" id="KAK0703533.1"/>
    </source>
</evidence>
<feature type="compositionally biased region" description="Low complexity" evidence="5">
    <location>
        <begin position="158"/>
        <end position="177"/>
    </location>
</feature>
<feature type="transmembrane region" description="Helical" evidence="6">
    <location>
        <begin position="1308"/>
        <end position="1331"/>
    </location>
</feature>
<dbReference type="GO" id="GO:0031267">
    <property type="term" value="F:small GTPase binding"/>
    <property type="evidence" value="ECO:0007669"/>
    <property type="project" value="TreeGrafter"/>
</dbReference>
<dbReference type="GeneID" id="85329469"/>
<feature type="coiled-coil region" evidence="4">
    <location>
        <begin position="864"/>
        <end position="891"/>
    </location>
</feature>
<feature type="coiled-coil region" evidence="4">
    <location>
        <begin position="468"/>
        <end position="502"/>
    </location>
</feature>
<evidence type="ECO:0000256" key="4">
    <source>
        <dbReference type="SAM" id="Coils"/>
    </source>
</evidence>
<name>A0AA40DKU7_9PEZI</name>
<feature type="coiled-coil region" evidence="4">
    <location>
        <begin position="632"/>
        <end position="726"/>
    </location>
</feature>
<feature type="compositionally biased region" description="Basic and acidic residues" evidence="5">
    <location>
        <begin position="107"/>
        <end position="121"/>
    </location>
</feature>
<dbReference type="EMBL" id="JAUIRO010000008">
    <property type="protein sequence ID" value="KAK0703533.1"/>
    <property type="molecule type" value="Genomic_DNA"/>
</dbReference>
<dbReference type="PANTHER" id="PTHR18921:SF2">
    <property type="entry name" value="THYROID RECEPTOR-INTERACTING PROTEIN 11"/>
    <property type="match status" value="1"/>
</dbReference>
<feature type="coiled-coil region" evidence="4">
    <location>
        <begin position="997"/>
        <end position="1058"/>
    </location>
</feature>
<gene>
    <name evidence="7" type="ORF">B0T26DRAFT_757071</name>
</gene>
<feature type="compositionally biased region" description="Polar residues" evidence="5">
    <location>
        <begin position="84"/>
        <end position="93"/>
    </location>
</feature>
<organism evidence="7 8">
    <name type="scientific">Lasiosphaeria miniovina</name>
    <dbReference type="NCBI Taxonomy" id="1954250"/>
    <lineage>
        <taxon>Eukaryota</taxon>
        <taxon>Fungi</taxon>
        <taxon>Dikarya</taxon>
        <taxon>Ascomycota</taxon>
        <taxon>Pezizomycotina</taxon>
        <taxon>Sordariomycetes</taxon>
        <taxon>Sordariomycetidae</taxon>
        <taxon>Sordariales</taxon>
        <taxon>Lasiosphaeriaceae</taxon>
        <taxon>Lasiosphaeria</taxon>
    </lineage>
</organism>
<keyword evidence="6" id="KW-0812">Transmembrane</keyword>
<comment type="caution">
    <text evidence="7">The sequence shown here is derived from an EMBL/GenBank/DDBJ whole genome shotgun (WGS) entry which is preliminary data.</text>
</comment>
<feature type="compositionally biased region" description="Basic and acidic residues" evidence="5">
    <location>
        <begin position="844"/>
        <end position="855"/>
    </location>
</feature>
<protein>
    <submittedName>
        <fullName evidence="7">Uncharacterized protein</fullName>
    </submittedName>
</protein>
<feature type="compositionally biased region" description="Low complexity" evidence="5">
    <location>
        <begin position="210"/>
        <end position="223"/>
    </location>
</feature>
<feature type="transmembrane region" description="Helical" evidence="6">
    <location>
        <begin position="1343"/>
        <end position="1367"/>
    </location>
</feature>
<evidence type="ECO:0000256" key="2">
    <source>
        <dbReference type="ARBA" id="ARBA00023034"/>
    </source>
</evidence>
<feature type="transmembrane region" description="Helical" evidence="6">
    <location>
        <begin position="1417"/>
        <end position="1439"/>
    </location>
</feature>
<reference evidence="7" key="1">
    <citation type="submission" date="2023-06" db="EMBL/GenBank/DDBJ databases">
        <title>Genome-scale phylogeny and comparative genomics of the fungal order Sordariales.</title>
        <authorList>
            <consortium name="Lawrence Berkeley National Laboratory"/>
            <person name="Hensen N."/>
            <person name="Bonometti L."/>
            <person name="Westerberg I."/>
            <person name="Brannstrom I.O."/>
            <person name="Guillou S."/>
            <person name="Cros-Aarteil S."/>
            <person name="Calhoun S."/>
            <person name="Haridas S."/>
            <person name="Kuo A."/>
            <person name="Mondo S."/>
            <person name="Pangilinan J."/>
            <person name="Riley R."/>
            <person name="LaButti K."/>
            <person name="Andreopoulos B."/>
            <person name="Lipzen A."/>
            <person name="Chen C."/>
            <person name="Yanf M."/>
            <person name="Daum C."/>
            <person name="Ng V."/>
            <person name="Clum A."/>
            <person name="Steindorff A."/>
            <person name="Ohm R."/>
            <person name="Martin F."/>
            <person name="Silar P."/>
            <person name="Natvig D."/>
            <person name="Lalanne C."/>
            <person name="Gautier V."/>
            <person name="Ament-velasquez S.L."/>
            <person name="Kruys A."/>
            <person name="Hutchinson M.I."/>
            <person name="Powell A.J."/>
            <person name="Barry K."/>
            <person name="Miller A.N."/>
            <person name="Grigoriev I.V."/>
            <person name="Debuchy R."/>
            <person name="Gladieux P."/>
            <person name="Thoren M.H."/>
            <person name="Johannesson H."/>
        </authorList>
    </citation>
    <scope>NUCLEOTIDE SEQUENCE</scope>
    <source>
        <strain evidence="7">SMH2392-1A</strain>
    </source>
</reference>
<evidence type="ECO:0000256" key="5">
    <source>
        <dbReference type="SAM" id="MobiDB-lite"/>
    </source>
</evidence>
<feature type="compositionally biased region" description="Basic and acidic residues" evidence="5">
    <location>
        <begin position="283"/>
        <end position="298"/>
    </location>
</feature>
<feature type="region of interest" description="Disordered" evidence="5">
    <location>
        <begin position="768"/>
        <end position="862"/>
    </location>
</feature>
<dbReference type="GO" id="GO:0005794">
    <property type="term" value="C:Golgi apparatus"/>
    <property type="evidence" value="ECO:0007669"/>
    <property type="project" value="UniProtKB-SubCell"/>
</dbReference>
<dbReference type="PANTHER" id="PTHR18921">
    <property type="entry name" value="MYOSIN HEAVY CHAIN - RELATED"/>
    <property type="match status" value="1"/>
</dbReference>
<dbReference type="RefSeq" id="XP_060290392.1">
    <property type="nucleotide sequence ID" value="XM_060446199.1"/>
</dbReference>
<feature type="region of interest" description="Disordered" evidence="5">
    <location>
        <begin position="533"/>
        <end position="553"/>
    </location>
</feature>
<feature type="region of interest" description="Disordered" evidence="5">
    <location>
        <begin position="1"/>
        <end position="255"/>
    </location>
</feature>
<keyword evidence="3 4" id="KW-0175">Coiled coil</keyword>
<feature type="compositionally biased region" description="Basic and acidic residues" evidence="5">
    <location>
        <begin position="18"/>
        <end position="34"/>
    </location>
</feature>
<feature type="compositionally biased region" description="Acidic residues" evidence="5">
    <location>
        <begin position="299"/>
        <end position="317"/>
    </location>
</feature>
<evidence type="ECO:0000313" key="8">
    <source>
        <dbReference type="Proteomes" id="UP001172101"/>
    </source>
</evidence>
<evidence type="ECO:0000256" key="1">
    <source>
        <dbReference type="ARBA" id="ARBA00004555"/>
    </source>
</evidence>
<evidence type="ECO:0000256" key="6">
    <source>
        <dbReference type="SAM" id="Phobius"/>
    </source>
</evidence>
<keyword evidence="6" id="KW-1133">Transmembrane helix</keyword>
<feature type="compositionally biased region" description="Basic residues" evidence="5">
    <location>
        <begin position="533"/>
        <end position="547"/>
    </location>
</feature>
<accession>A0AA40DKU7</accession>
<keyword evidence="8" id="KW-1185">Reference proteome</keyword>
<feature type="compositionally biased region" description="Basic and acidic residues" evidence="5">
    <location>
        <begin position="822"/>
        <end position="833"/>
    </location>
</feature>
<keyword evidence="2" id="KW-0333">Golgi apparatus</keyword>
<dbReference type="GO" id="GO:0006888">
    <property type="term" value="P:endoplasmic reticulum to Golgi vesicle-mediated transport"/>
    <property type="evidence" value="ECO:0007669"/>
    <property type="project" value="TreeGrafter"/>
</dbReference>
<comment type="subcellular location">
    <subcellularLocation>
        <location evidence="1">Golgi apparatus</location>
    </subcellularLocation>
</comment>
<feature type="compositionally biased region" description="Basic and acidic residues" evidence="5">
    <location>
        <begin position="60"/>
        <end position="83"/>
    </location>
</feature>
<feature type="coiled-coil region" evidence="4">
    <location>
        <begin position="1126"/>
        <end position="1206"/>
    </location>
</feature>
<proteinExistence type="predicted"/>
<feature type="region of interest" description="Disordered" evidence="5">
    <location>
        <begin position="276"/>
        <end position="321"/>
    </location>
</feature>
<dbReference type="GO" id="GO:0007030">
    <property type="term" value="P:Golgi organization"/>
    <property type="evidence" value="ECO:0007669"/>
    <property type="project" value="TreeGrafter"/>
</dbReference>
<sequence length="1526" mass="171740">MGPVGDPKKPGPFPIVLTKERQKSSPMPTEDRDSSGNTSGPGEAGGAFYFPSSSEYSSLEETRSADKAAGRRVRISDGSEHNTPRSPNESSDIIVNIRTRSPHGRRIARERSPRDDPERSLHGFGQSFGVGSAPETRERDDYGTYPDSLGTSHSSAGSLLPTLSSLPDTLETPPSTLGTNFRGSSAHKKRPGRASTAAGTLRSPPETLASTGRSSTGRSSTSSIPLTRGTIPDTVSTLPTTLGTTRDSTARTGEPSIASTAASIWRRVGHGLSALRRVATSRGSEEVHKGEGDGKDSEMSDDEDISEEDSEMSEDEGGGWPVQVNIKPYQTTDIKNPYAYLPDLPTYIHGRGYRPGSERDDDILAAIMSSVKRVPCEGMLKKADPHEDLQRFIQKHGDGHVEKAWNDLLRYYNWAINGKQSALEALHDAHYQIRSDARRISELYQRIEMYGEREQVASIQYLARETEVKEQAKKISELEQHVRELEMELQRANHLLRRKEVTDEIQKADAFLRVEELERKVIEQNVMLAAKRSPVKKKAVRSPRRKPSSPPAALKLKRALESREKIEADLLKDLEKATERGRTLDLELQGKQRQLGIAEAKVERLQVRLRGRIHPMVIDDNSPPEEHIRSLRDELEDERENTIDKVRALELEIARISERAKELEFQVDQRDRQKADLEAKLEDLRGKHRIAEDERILAAEKARRRAHKLELALENKEREFQDQMMKAGVEIVQLVQQKTDLENVILGLEGQVSKASIGLQAAASAGDTLVEEGGPRDSVPAPGSAPDQTSVPEVAVETVDEPAPDRTSAPEAAVGEEDTQEKEEKGLDPETARRQVPSTQVAPDDLHEEHDKPEQDGAEGQEGIDALRRQLLKYQRAFEDVTRELQTKRKQLEESWADGARLEPFDFEEDEDAYVAAFTPAEGLALIRHTLEKLSLVESDVHGSVALKALAKECDTSLALLSFRVREIDSAQRDMWADLRRELSAAQKAGKSMQEKVNNVQLTLSKYENMAHELLRDKGSPFRFYEDLGLLTELHTKVRRLEEQQRMYQAQLARYHALNVQRLDDLLPGQVRALKEKLASTTTEELLSGGSKGMAELDNMINEIRNLTDQGPADLISSVRELPEQFAFQEQQILNLQQNVVSLTQRLKELEAEKRVVEDMLATLLFNSALAEESEKQDADVLKARIARLAERGQNLAEEKNALKMRINQLLSHKERLTFILNKEEREERLKLQELLLQSLVKDRGLEVIGRHQEDLCFCYLFRYFFPEAYDATVHGGCCAGGGLQNYDEQEEINTVCQGHHGHGSLAAYGYVWVSSCQVLTAVAWLTMLLLIQPYNLIKTGVFGLSVLVGLPGYLLRMAWFGVRYAWYRLADWWRRRRNRQRLRLEGPPWLDVDAELKRQRLPQKPRPWWLGYRPTAAAVVGSALSLGVAFTMLAFLAVREERNLWIQATDWRFVYLGDIYRAKPYPGWSPINVDFRLLLDPISTRLTEGLHSIAFPGSLHGSARLERLWEELLWLGNDTFASSVS</sequence>